<sequence length="75" mass="8902">KWQQLTVTIRGLFEKFAKSERWHSWLYLVSSISWKNPHQLSAKSVHFFLVDIHLNKVSGVIWTKNNLVRLLNITL</sequence>
<accession>A0A0K2U5I4</accession>
<evidence type="ECO:0000313" key="1">
    <source>
        <dbReference type="EMBL" id="CDW32966.1"/>
    </source>
</evidence>
<name>A0A0K2U5I4_LEPSM</name>
<organism evidence="1">
    <name type="scientific">Lepeophtheirus salmonis</name>
    <name type="common">Salmon louse</name>
    <name type="synonym">Caligus salmonis</name>
    <dbReference type="NCBI Taxonomy" id="72036"/>
    <lineage>
        <taxon>Eukaryota</taxon>
        <taxon>Metazoa</taxon>
        <taxon>Ecdysozoa</taxon>
        <taxon>Arthropoda</taxon>
        <taxon>Crustacea</taxon>
        <taxon>Multicrustacea</taxon>
        <taxon>Hexanauplia</taxon>
        <taxon>Copepoda</taxon>
        <taxon>Siphonostomatoida</taxon>
        <taxon>Caligidae</taxon>
        <taxon>Lepeophtheirus</taxon>
    </lineage>
</organism>
<dbReference type="AlphaFoldDB" id="A0A0K2U5I4"/>
<reference evidence="1" key="1">
    <citation type="submission" date="2014-05" db="EMBL/GenBank/DDBJ databases">
        <authorList>
            <person name="Chronopoulou M."/>
        </authorList>
    </citation>
    <scope>NUCLEOTIDE SEQUENCE</scope>
    <source>
        <tissue evidence="1">Whole organism</tissue>
    </source>
</reference>
<feature type="non-terminal residue" evidence="1">
    <location>
        <position position="1"/>
    </location>
</feature>
<protein>
    <submittedName>
        <fullName evidence="1">Uncharacterized protein</fullName>
    </submittedName>
</protein>
<proteinExistence type="predicted"/>
<dbReference type="EMBL" id="HACA01015605">
    <property type="protein sequence ID" value="CDW32966.1"/>
    <property type="molecule type" value="Transcribed_RNA"/>
</dbReference>